<dbReference type="PANTHER" id="PTHR19303:SF73">
    <property type="entry name" value="PROTEIN PDC2"/>
    <property type="match status" value="1"/>
</dbReference>
<dbReference type="PROSITE" id="PS50960">
    <property type="entry name" value="HTH_PSQ"/>
    <property type="match status" value="1"/>
</dbReference>
<feature type="domain" description="HTH psq-type" evidence="3">
    <location>
        <begin position="1"/>
        <end position="54"/>
    </location>
</feature>
<dbReference type="Gene3D" id="1.10.10.60">
    <property type="entry name" value="Homeodomain-like"/>
    <property type="match status" value="1"/>
</dbReference>
<dbReference type="GO" id="GO:0005634">
    <property type="term" value="C:nucleus"/>
    <property type="evidence" value="ECO:0007669"/>
    <property type="project" value="UniProtKB-SubCell"/>
</dbReference>
<dbReference type="SUPFAM" id="SSF46689">
    <property type="entry name" value="Homeodomain-like"/>
    <property type="match status" value="1"/>
</dbReference>
<dbReference type="Pfam" id="PF04218">
    <property type="entry name" value="CENP-B_N"/>
    <property type="match status" value="1"/>
</dbReference>
<name>A0A8B8FGS9_9HEMI</name>
<evidence type="ECO:0000313" key="5">
    <source>
        <dbReference type="RefSeq" id="XP_025409938.1"/>
    </source>
</evidence>
<dbReference type="Proteomes" id="UP000694846">
    <property type="component" value="Unplaced"/>
</dbReference>
<organism evidence="4 5">
    <name type="scientific">Sipha flava</name>
    <name type="common">yellow sugarcane aphid</name>
    <dbReference type="NCBI Taxonomy" id="143950"/>
    <lineage>
        <taxon>Eukaryota</taxon>
        <taxon>Metazoa</taxon>
        <taxon>Ecdysozoa</taxon>
        <taxon>Arthropoda</taxon>
        <taxon>Hexapoda</taxon>
        <taxon>Insecta</taxon>
        <taxon>Pterygota</taxon>
        <taxon>Neoptera</taxon>
        <taxon>Paraneoptera</taxon>
        <taxon>Hemiptera</taxon>
        <taxon>Sternorrhyncha</taxon>
        <taxon>Aphidomorpha</taxon>
        <taxon>Aphidoidea</taxon>
        <taxon>Aphididae</taxon>
        <taxon>Sipha</taxon>
    </lineage>
</organism>
<dbReference type="RefSeq" id="XP_025409938.1">
    <property type="nucleotide sequence ID" value="XM_025554153.1"/>
</dbReference>
<keyword evidence="4" id="KW-1185">Reference proteome</keyword>
<keyword evidence="2" id="KW-0539">Nucleus</keyword>
<keyword evidence="2" id="KW-0238">DNA-binding</keyword>
<gene>
    <name evidence="5" type="primary">LOC112683236</name>
</gene>
<dbReference type="InterPro" id="IPR009057">
    <property type="entry name" value="Homeodomain-like_sf"/>
</dbReference>
<evidence type="ECO:0000256" key="2">
    <source>
        <dbReference type="PROSITE-ProRule" id="PRU00320"/>
    </source>
</evidence>
<dbReference type="InterPro" id="IPR004875">
    <property type="entry name" value="DDE_SF_endonuclease_dom"/>
</dbReference>
<dbReference type="InterPro" id="IPR007889">
    <property type="entry name" value="HTH_Psq"/>
</dbReference>
<accession>A0A8B8FGS9</accession>
<proteinExistence type="predicted"/>
<dbReference type="InterPro" id="IPR050863">
    <property type="entry name" value="CenT-Element_Derived"/>
</dbReference>
<reference evidence="5" key="1">
    <citation type="submission" date="2025-08" db="UniProtKB">
        <authorList>
            <consortium name="RefSeq"/>
        </authorList>
    </citation>
    <scope>IDENTIFICATION</scope>
    <source>
        <tissue evidence="5">Whole body</tissue>
    </source>
</reference>
<feature type="DNA-binding region" description="H-T-H motif" evidence="2">
    <location>
        <begin position="30"/>
        <end position="50"/>
    </location>
</feature>
<comment type="subcellular location">
    <subcellularLocation>
        <location evidence="1 2">Nucleus</location>
    </subcellularLocation>
</comment>
<dbReference type="OrthoDB" id="6601468at2759"/>
<dbReference type="PANTHER" id="PTHR19303">
    <property type="entry name" value="TRANSPOSON"/>
    <property type="match status" value="1"/>
</dbReference>
<protein>
    <submittedName>
        <fullName evidence="5">Tigger transposable element-derived protein 4-like</fullName>
    </submittedName>
</protein>
<evidence type="ECO:0000313" key="4">
    <source>
        <dbReference type="Proteomes" id="UP000694846"/>
    </source>
</evidence>
<dbReference type="AlphaFoldDB" id="A0A8B8FGS9"/>
<dbReference type="Pfam" id="PF03184">
    <property type="entry name" value="DDE_1"/>
    <property type="match status" value="1"/>
</dbReference>
<dbReference type="GO" id="GO:0003677">
    <property type="term" value="F:DNA binding"/>
    <property type="evidence" value="ECO:0007669"/>
    <property type="project" value="UniProtKB-UniRule"/>
</dbReference>
<evidence type="ECO:0000256" key="1">
    <source>
        <dbReference type="ARBA" id="ARBA00004123"/>
    </source>
</evidence>
<dbReference type="GeneID" id="112683236"/>
<sequence length="166" mass="18807">MSASNSEKYKSLTISEKKQLIEALERGDKKTEVAKTFDIPLSTLSTILKDKNKIITASSSGGRKRNSKDETALFFKCLPDKTFTFKEEKCHGGKHSKDRLTILLAVNMDGSEKLTPLLIGKAAKPRCFNGIRSFPITYCSNKKAWMTTELFNEWLFSLNEDMKKQE</sequence>
<evidence type="ECO:0000259" key="3">
    <source>
        <dbReference type="PROSITE" id="PS50960"/>
    </source>
</evidence>